<feature type="chain" id="PRO_5008408197" evidence="14">
    <location>
        <begin position="34"/>
        <end position="427"/>
    </location>
</feature>
<keyword evidence="6 13" id="KW-1133">Transmembrane helix</keyword>
<dbReference type="PhylomeDB" id="A0A1B0GF06"/>
<keyword evidence="16" id="KW-1185">Reference proteome</keyword>
<evidence type="ECO:0000313" key="15">
    <source>
        <dbReference type="EnsemblMetazoa" id="GMOY011877-PA"/>
    </source>
</evidence>
<dbReference type="VEuPathDB" id="VectorBase:GMOY011877"/>
<dbReference type="Pfam" id="PF00858">
    <property type="entry name" value="ASC"/>
    <property type="match status" value="2"/>
</dbReference>
<comment type="similarity">
    <text evidence="2 12">Belongs to the amiloride-sensitive sodium channel (TC 1.A.6) family.</text>
</comment>
<dbReference type="GO" id="GO:0005886">
    <property type="term" value="C:plasma membrane"/>
    <property type="evidence" value="ECO:0007669"/>
    <property type="project" value="TreeGrafter"/>
</dbReference>
<evidence type="ECO:0000256" key="7">
    <source>
        <dbReference type="ARBA" id="ARBA00023053"/>
    </source>
</evidence>
<keyword evidence="3 12" id="KW-0813">Transport</keyword>
<evidence type="ECO:0000256" key="9">
    <source>
        <dbReference type="ARBA" id="ARBA00023136"/>
    </source>
</evidence>
<evidence type="ECO:0000256" key="13">
    <source>
        <dbReference type="SAM" id="Phobius"/>
    </source>
</evidence>
<keyword evidence="5 12" id="KW-0812">Transmembrane</keyword>
<keyword evidence="7" id="KW-0915">Sodium</keyword>
<dbReference type="Gene3D" id="1.10.287.820">
    <property type="entry name" value="Acid-sensing ion channel domain"/>
    <property type="match status" value="1"/>
</dbReference>
<dbReference type="InterPro" id="IPR001873">
    <property type="entry name" value="ENaC"/>
</dbReference>
<dbReference type="Gene3D" id="1.10.287.770">
    <property type="entry name" value="YojJ-like"/>
    <property type="match status" value="1"/>
</dbReference>
<keyword evidence="4 12" id="KW-0894">Sodium channel</keyword>
<feature type="signal peptide" evidence="14">
    <location>
        <begin position="1"/>
        <end position="33"/>
    </location>
</feature>
<reference evidence="15" key="1">
    <citation type="submission" date="2020-05" db="UniProtKB">
        <authorList>
            <consortium name="EnsemblMetazoa"/>
        </authorList>
    </citation>
    <scope>IDENTIFICATION</scope>
    <source>
        <strain evidence="15">Yale</strain>
    </source>
</reference>
<feature type="transmembrane region" description="Helical" evidence="13">
    <location>
        <begin position="71"/>
        <end position="88"/>
    </location>
</feature>
<organism evidence="15 16">
    <name type="scientific">Glossina morsitans morsitans</name>
    <name type="common">Savannah tsetse fly</name>
    <dbReference type="NCBI Taxonomy" id="37546"/>
    <lineage>
        <taxon>Eukaryota</taxon>
        <taxon>Metazoa</taxon>
        <taxon>Ecdysozoa</taxon>
        <taxon>Arthropoda</taxon>
        <taxon>Hexapoda</taxon>
        <taxon>Insecta</taxon>
        <taxon>Pterygota</taxon>
        <taxon>Neoptera</taxon>
        <taxon>Endopterygota</taxon>
        <taxon>Diptera</taxon>
        <taxon>Brachycera</taxon>
        <taxon>Muscomorpha</taxon>
        <taxon>Hippoboscoidea</taxon>
        <taxon>Glossinidae</taxon>
        <taxon>Glossina</taxon>
    </lineage>
</organism>
<dbReference type="PANTHER" id="PTHR11690:SF157">
    <property type="entry name" value="PICKPOCKET 15"/>
    <property type="match status" value="1"/>
</dbReference>
<comment type="subcellular location">
    <subcellularLocation>
        <location evidence="1">Membrane</location>
        <topology evidence="1">Multi-pass membrane protein</topology>
    </subcellularLocation>
</comment>
<evidence type="ECO:0000256" key="11">
    <source>
        <dbReference type="ARBA" id="ARBA00023303"/>
    </source>
</evidence>
<dbReference type="EMBL" id="CCAG010012707">
    <property type="status" value="NOT_ANNOTATED_CDS"/>
    <property type="molecule type" value="Genomic_DNA"/>
</dbReference>
<evidence type="ECO:0000256" key="5">
    <source>
        <dbReference type="ARBA" id="ARBA00022692"/>
    </source>
</evidence>
<dbReference type="EnsemblMetazoa" id="GMOY011877-RA">
    <property type="protein sequence ID" value="GMOY011877-PA"/>
    <property type="gene ID" value="GMOY011877"/>
</dbReference>
<dbReference type="AlphaFoldDB" id="A0A1B0GF06"/>
<sequence length="427" mass="49130">MPQHFPKGVLTFFNMNFWSVLSIVLALFALAMGQNCPSKFNYDSDKKLCTAERPVHGSCPEGSLLHFTERLFWFICVVLSAWGCYHLIDEYENDFESRAVSIVYESIHPFARVQFPTISVCDLYNKYELGPDIEDYVASMEPCGLDCYKYEIETHIAFILYPYFYHDGVIRGRCEQYENCGENCAKCPANNYRGLLEKVSILNEEDVPHYALPTVNVEIMQPGQRKSFQFFIENMINDPGVRDISPHHRQCRFADELVDDTGFKAYSFSSCMADCVRQHQMALCNCSAYSLMPKPLAKYPDCDLKGYMCLERNYMVKRDAKPLLPWSDSNHTCTCLPSCTENDIRSVYESNSVTERGAKDIRIDIMMSNLPSERYRRQALRSRLDAVVTIGGILGLFLGASLLSGLEFFYYFTVRLWNDVRGARRQQ</sequence>
<dbReference type="GO" id="GO:0015280">
    <property type="term" value="F:ligand-gated sodium channel activity"/>
    <property type="evidence" value="ECO:0007669"/>
    <property type="project" value="TreeGrafter"/>
</dbReference>
<dbReference type="STRING" id="37546.A0A1B0GF06"/>
<keyword evidence="9 13" id="KW-0472">Membrane</keyword>
<evidence type="ECO:0000256" key="8">
    <source>
        <dbReference type="ARBA" id="ARBA00023065"/>
    </source>
</evidence>
<dbReference type="Proteomes" id="UP000092444">
    <property type="component" value="Unassembled WGS sequence"/>
</dbReference>
<protein>
    <submittedName>
        <fullName evidence="15">Uncharacterized protein</fullName>
    </submittedName>
</protein>
<evidence type="ECO:0000256" key="4">
    <source>
        <dbReference type="ARBA" id="ARBA00022461"/>
    </source>
</evidence>
<evidence type="ECO:0000256" key="3">
    <source>
        <dbReference type="ARBA" id="ARBA00022448"/>
    </source>
</evidence>
<evidence type="ECO:0000256" key="1">
    <source>
        <dbReference type="ARBA" id="ARBA00004141"/>
    </source>
</evidence>
<evidence type="ECO:0000256" key="12">
    <source>
        <dbReference type="RuleBase" id="RU000679"/>
    </source>
</evidence>
<feature type="transmembrane region" description="Helical" evidence="13">
    <location>
        <begin position="384"/>
        <end position="412"/>
    </location>
</feature>
<accession>A0A1B0GF06</accession>
<evidence type="ECO:0000256" key="10">
    <source>
        <dbReference type="ARBA" id="ARBA00023201"/>
    </source>
</evidence>
<evidence type="ECO:0000256" key="14">
    <source>
        <dbReference type="SAM" id="SignalP"/>
    </source>
</evidence>
<keyword evidence="8 12" id="KW-0406">Ion transport</keyword>
<dbReference type="PANTHER" id="PTHR11690">
    <property type="entry name" value="AMILORIDE-SENSITIVE SODIUM CHANNEL-RELATED"/>
    <property type="match status" value="1"/>
</dbReference>
<evidence type="ECO:0000313" key="16">
    <source>
        <dbReference type="Proteomes" id="UP000092444"/>
    </source>
</evidence>
<name>A0A1B0GF06_GLOMM</name>
<keyword evidence="10 12" id="KW-0739">Sodium transport</keyword>
<evidence type="ECO:0000256" key="2">
    <source>
        <dbReference type="ARBA" id="ARBA00007193"/>
    </source>
</evidence>
<proteinExistence type="inferred from homology"/>
<evidence type="ECO:0000256" key="6">
    <source>
        <dbReference type="ARBA" id="ARBA00022989"/>
    </source>
</evidence>
<keyword evidence="14" id="KW-0732">Signal</keyword>
<keyword evidence="11 12" id="KW-0407">Ion channel</keyword>